<evidence type="ECO:0000256" key="1">
    <source>
        <dbReference type="ARBA" id="ARBA00023002"/>
    </source>
</evidence>
<sequence length="319" mass="34709">MSTQRVKVGDSDLEVFPLVLGGNTFGWTSDETASREVLDDYVAAGGNFIDTADVYSAWVEGNAGGESETILGRWLAVRGNRDKVVVATKVSQHPQYSGLSAANIAAAADASLLRLGTDYIDLYYAHFDDESTPLEETVEAFDKLVRSGKVRAIGLSNYTAARIEKWFRIAREGGYTLPVALEPHYNLVVRINYETNLLPVARRENLAVFPYYSLASGFLTGKYRSSADAEGRARQGDVAPYLNDKGYALIDVLDAIAKAHRVSIATVSLAWLLRRPQVVAPISSARTTEQLPALIAATRLSLGDEDMNALDTASAPLMR</sequence>
<dbReference type="OrthoDB" id="9768793at2"/>
<feature type="domain" description="NADP-dependent oxidoreductase" evidence="2">
    <location>
        <begin position="17"/>
        <end position="313"/>
    </location>
</feature>
<keyword evidence="4" id="KW-1185">Reference proteome</keyword>
<evidence type="ECO:0000259" key="2">
    <source>
        <dbReference type="Pfam" id="PF00248"/>
    </source>
</evidence>
<dbReference type="GeneID" id="78128226"/>
<proteinExistence type="predicted"/>
<dbReference type="InterPro" id="IPR023210">
    <property type="entry name" value="NADP_OxRdtase_dom"/>
</dbReference>
<dbReference type="InterPro" id="IPR018170">
    <property type="entry name" value="Aldo/ket_reductase_CS"/>
</dbReference>
<comment type="caution">
    <text evidence="3">The sequence shown here is derived from an EMBL/GenBank/DDBJ whole genome shotgun (WGS) entry which is preliminary data.</text>
</comment>
<dbReference type="GO" id="GO:0016491">
    <property type="term" value="F:oxidoreductase activity"/>
    <property type="evidence" value="ECO:0007669"/>
    <property type="project" value="UniProtKB-KW"/>
</dbReference>
<dbReference type="EMBL" id="QDAG01000013">
    <property type="protein sequence ID" value="KAE8126453.1"/>
    <property type="molecule type" value="Genomic_DNA"/>
</dbReference>
<organism evidence="3 4">
    <name type="scientific">Bifidobacterium tibiigranuli</name>
    <dbReference type="NCBI Taxonomy" id="2172043"/>
    <lineage>
        <taxon>Bacteria</taxon>
        <taxon>Bacillati</taxon>
        <taxon>Actinomycetota</taxon>
        <taxon>Actinomycetes</taxon>
        <taxon>Bifidobacteriales</taxon>
        <taxon>Bifidobacteriaceae</taxon>
        <taxon>Bifidobacterium</taxon>
    </lineage>
</organism>
<dbReference type="PANTHER" id="PTHR43364:SF6">
    <property type="entry name" value="OXIDOREDUCTASE-RELATED"/>
    <property type="match status" value="1"/>
</dbReference>
<dbReference type="CDD" id="cd19081">
    <property type="entry name" value="AKR_AKR9C1"/>
    <property type="match status" value="1"/>
</dbReference>
<reference evidence="3 4" key="1">
    <citation type="submission" date="2018-04" db="EMBL/GenBank/DDBJ databases">
        <authorList>
            <person name="Eckel V.P."/>
            <person name="Vogel R.F."/>
        </authorList>
    </citation>
    <scope>NUCLEOTIDE SEQUENCE [LARGE SCALE GENOMIC DNA]</scope>
    <source>
        <strain evidence="4">TMW 2.1764</strain>
    </source>
</reference>
<keyword evidence="1" id="KW-0560">Oxidoreductase</keyword>
<dbReference type="SUPFAM" id="SSF51430">
    <property type="entry name" value="NAD(P)-linked oxidoreductase"/>
    <property type="match status" value="1"/>
</dbReference>
<dbReference type="GO" id="GO:0005829">
    <property type="term" value="C:cytosol"/>
    <property type="evidence" value="ECO:0007669"/>
    <property type="project" value="TreeGrafter"/>
</dbReference>
<dbReference type="RefSeq" id="WP_152581765.1">
    <property type="nucleotide sequence ID" value="NZ_QDAG01000013.1"/>
</dbReference>
<gene>
    <name evidence="3" type="ORF">DDE84_11120</name>
</gene>
<protein>
    <submittedName>
        <fullName evidence="3">Aldo/keto reductase</fullName>
    </submittedName>
</protein>
<evidence type="ECO:0000313" key="3">
    <source>
        <dbReference type="EMBL" id="KAE8126453.1"/>
    </source>
</evidence>
<dbReference type="PANTHER" id="PTHR43364">
    <property type="entry name" value="NADH-SPECIFIC METHYLGLYOXAL REDUCTASE-RELATED"/>
    <property type="match status" value="1"/>
</dbReference>
<dbReference type="Gene3D" id="3.20.20.100">
    <property type="entry name" value="NADP-dependent oxidoreductase domain"/>
    <property type="match status" value="1"/>
</dbReference>
<dbReference type="InterPro" id="IPR020471">
    <property type="entry name" value="AKR"/>
</dbReference>
<dbReference type="FunFam" id="3.20.20.100:FF:000004">
    <property type="entry name" value="Oxidoreductase, aldo/keto reductase"/>
    <property type="match status" value="1"/>
</dbReference>
<accession>A0A5N6RYQ0</accession>
<dbReference type="Proteomes" id="UP000325415">
    <property type="component" value="Unassembled WGS sequence"/>
</dbReference>
<dbReference type="PRINTS" id="PR00069">
    <property type="entry name" value="ALDKETRDTASE"/>
</dbReference>
<name>A0A5N6RYQ0_9BIFI</name>
<evidence type="ECO:0000313" key="4">
    <source>
        <dbReference type="Proteomes" id="UP000325415"/>
    </source>
</evidence>
<dbReference type="PROSITE" id="PS00062">
    <property type="entry name" value="ALDOKETO_REDUCTASE_2"/>
    <property type="match status" value="1"/>
</dbReference>
<dbReference type="InterPro" id="IPR036812">
    <property type="entry name" value="NAD(P)_OxRdtase_dom_sf"/>
</dbReference>
<dbReference type="AlphaFoldDB" id="A0A5N6RYQ0"/>
<dbReference type="InterPro" id="IPR050523">
    <property type="entry name" value="AKR_Detox_Biosynth"/>
</dbReference>
<dbReference type="Pfam" id="PF00248">
    <property type="entry name" value="Aldo_ket_red"/>
    <property type="match status" value="1"/>
</dbReference>